<evidence type="ECO:0000259" key="1">
    <source>
        <dbReference type="PROSITE" id="PS50125"/>
    </source>
</evidence>
<dbReference type="Gene3D" id="6.20.350.10">
    <property type="match status" value="1"/>
</dbReference>
<dbReference type="Pfam" id="PF02026">
    <property type="entry name" value="RyR"/>
    <property type="match status" value="1"/>
</dbReference>
<dbReference type="Gene3D" id="3.30.70.1230">
    <property type="entry name" value="Nucleotide cyclase"/>
    <property type="match status" value="1"/>
</dbReference>
<dbReference type="Gene3D" id="1.25.40.10">
    <property type="entry name" value="Tetratricopeptide repeat domain"/>
    <property type="match status" value="1"/>
</dbReference>
<accession>A0ABT3GCL1</accession>
<dbReference type="RefSeq" id="WP_264485257.1">
    <property type="nucleotide sequence ID" value="NZ_JAPDDT010000001.1"/>
</dbReference>
<dbReference type="SUPFAM" id="SSF48452">
    <property type="entry name" value="TPR-like"/>
    <property type="match status" value="1"/>
</dbReference>
<name>A0ABT3GCL1_9BACT</name>
<comment type="caution">
    <text evidence="2">The sequence shown here is derived from an EMBL/GenBank/DDBJ whole genome shotgun (WGS) entry which is preliminary data.</text>
</comment>
<feature type="domain" description="Guanylate cyclase" evidence="1">
    <location>
        <begin position="600"/>
        <end position="725"/>
    </location>
</feature>
<dbReference type="PROSITE" id="PS50125">
    <property type="entry name" value="GUANYLATE_CYCLASE_2"/>
    <property type="match status" value="1"/>
</dbReference>
<dbReference type="PANTHER" id="PTHR46399">
    <property type="entry name" value="B30.2/SPRY DOMAIN-CONTAINING PROTEIN"/>
    <property type="match status" value="1"/>
</dbReference>
<evidence type="ECO:0000313" key="2">
    <source>
        <dbReference type="EMBL" id="MCW1921148.1"/>
    </source>
</evidence>
<dbReference type="InterPro" id="IPR011990">
    <property type="entry name" value="TPR-like_helical_dom_sf"/>
</dbReference>
<dbReference type="InterPro" id="IPR001054">
    <property type="entry name" value="A/G_cyclase"/>
</dbReference>
<organism evidence="2 3">
    <name type="scientific">Luteolibacter arcticus</name>
    <dbReference type="NCBI Taxonomy" id="1581411"/>
    <lineage>
        <taxon>Bacteria</taxon>
        <taxon>Pseudomonadati</taxon>
        <taxon>Verrucomicrobiota</taxon>
        <taxon>Verrucomicrobiia</taxon>
        <taxon>Verrucomicrobiales</taxon>
        <taxon>Verrucomicrobiaceae</taxon>
        <taxon>Luteolibacter</taxon>
    </lineage>
</organism>
<dbReference type="Pfam" id="PF20308">
    <property type="entry name" value="TPR-S"/>
    <property type="match status" value="1"/>
</dbReference>
<reference evidence="2 3" key="1">
    <citation type="submission" date="2022-10" db="EMBL/GenBank/DDBJ databases">
        <title>Luteolibacter arcticus strain CCTCC AB 2014275, whole genome shotgun sequencing project.</title>
        <authorList>
            <person name="Zhao G."/>
            <person name="Shen L."/>
        </authorList>
    </citation>
    <scope>NUCLEOTIDE SEQUENCE [LARGE SCALE GENOMIC DNA]</scope>
    <source>
        <strain evidence="2 3">CCTCC AB 2014275</strain>
    </source>
</reference>
<dbReference type="CDD" id="cd07302">
    <property type="entry name" value="CHD"/>
    <property type="match status" value="1"/>
</dbReference>
<gene>
    <name evidence="2" type="ORF">OKA05_01195</name>
</gene>
<sequence length="779" mass="85126">MPASAYRPRRIDASTIEFTVEQQAIIESLAEQVHDEWSEGRISAGWIYGPERSDSRKETPCLVPYDELPESEKEYDRRTAVCAVKAIMLMGYDLVPNPVRLPSGSREGMKKHLLECLQTPGSGTAAAVWRICESWGNAEIGLELLLSLAKTALANGELWICGEVLARWHSHHEQQNDDAADPMFRLIEARFLVQTGAYLKAQEILLGLTAAGHQDGETLGLLARTRKDAWCDAETVRRRTEAVAPDSVEAVAAAAAADRALEACRRACMEAFAAEPGNYYPGINAATIHLMAGRLAEARELASRVIELCHREVEQAGPNAWNLATIAEAHAILGNADEAHRFYTEGARQAGAGLRDVCATRKQARLIAGKQGWGRDRFDPCFGLPPVIVYGGHRVDESYRAEARFTPEMIGTVNGAIGDLLTSLRKQVQPRFPLIAFGSAAAGADILIAEALTAQAPVEATLVLSSPRENFVQCNAEYAGSDWADRCRELMTGAYEVIEASRHQPVPDSLSYQYAQEVMAGLACMKADFLGLDIRPVAVWDGRPGDGCGGTADFVSFWQQRGHAVDIIALGGGPFGTTVERPAAPRARFCFGFQEQHLKAMLFADVRHFSRLTEAQLPLFVEKFMGTTSAVIARSAHRPVVINTWGDEFYMVFDTIEDAGMLALELRNALCPPPQGEALWEAAGLPAELSVRFAVHAGPVFAIADPVVRHLSFTGRHTTQTARLEPVTKPGEIFATREFAALAHLQGIRGFTCIYLGRTDLAKGYRDNEAIYQIIPQAT</sequence>
<dbReference type="PANTHER" id="PTHR46399:SF8">
    <property type="entry name" value="B30.2_SPRY DOMAIN-CONTAINING PROTEIN"/>
    <property type="match status" value="1"/>
</dbReference>
<dbReference type="InterPro" id="IPR015925">
    <property type="entry name" value="Ryanodine_IP3_receptor"/>
</dbReference>
<proteinExistence type="predicted"/>
<protein>
    <submittedName>
        <fullName evidence="2">RyR domain-containing protein</fullName>
    </submittedName>
</protein>
<evidence type="ECO:0000313" key="3">
    <source>
        <dbReference type="Proteomes" id="UP001320876"/>
    </source>
</evidence>
<dbReference type="InterPro" id="IPR029787">
    <property type="entry name" value="Nucleotide_cyclase"/>
</dbReference>
<dbReference type="EMBL" id="JAPDDT010000001">
    <property type="protein sequence ID" value="MCW1921148.1"/>
    <property type="molecule type" value="Genomic_DNA"/>
</dbReference>
<dbReference type="SUPFAM" id="SSF55073">
    <property type="entry name" value="Nucleotide cyclase"/>
    <property type="match status" value="1"/>
</dbReference>
<dbReference type="InterPro" id="IPR003032">
    <property type="entry name" value="Ryanodine_rcpt"/>
</dbReference>
<dbReference type="InterPro" id="IPR046880">
    <property type="entry name" value="TPR-S"/>
</dbReference>
<keyword evidence="3" id="KW-1185">Reference proteome</keyword>
<dbReference type="Proteomes" id="UP001320876">
    <property type="component" value="Unassembled WGS sequence"/>
</dbReference>